<evidence type="ECO:0000313" key="1">
    <source>
        <dbReference type="EMBL" id="KAH9322634.1"/>
    </source>
</evidence>
<keyword evidence="2" id="KW-1185">Reference proteome</keyword>
<comment type="caution">
    <text evidence="1">The sequence shown here is derived from an EMBL/GenBank/DDBJ whole genome shotgun (WGS) entry which is preliminary data.</text>
</comment>
<dbReference type="Proteomes" id="UP000824469">
    <property type="component" value="Unassembled WGS sequence"/>
</dbReference>
<name>A0AA38GIW3_TAXCH</name>
<organism evidence="1 2">
    <name type="scientific">Taxus chinensis</name>
    <name type="common">Chinese yew</name>
    <name type="synonym">Taxus wallichiana var. chinensis</name>
    <dbReference type="NCBI Taxonomy" id="29808"/>
    <lineage>
        <taxon>Eukaryota</taxon>
        <taxon>Viridiplantae</taxon>
        <taxon>Streptophyta</taxon>
        <taxon>Embryophyta</taxon>
        <taxon>Tracheophyta</taxon>
        <taxon>Spermatophyta</taxon>
        <taxon>Pinopsida</taxon>
        <taxon>Pinidae</taxon>
        <taxon>Conifers II</taxon>
        <taxon>Cupressales</taxon>
        <taxon>Taxaceae</taxon>
        <taxon>Taxus</taxon>
    </lineage>
</organism>
<proteinExistence type="predicted"/>
<dbReference type="Pfam" id="PF02405">
    <property type="entry name" value="MlaE"/>
    <property type="match status" value="1"/>
</dbReference>
<dbReference type="PANTHER" id="PTHR30188:SF4">
    <property type="entry name" value="PROTEIN TRIGALACTOSYLDIACYLGLYCEROL 1, CHLOROPLASTIC"/>
    <property type="match status" value="1"/>
</dbReference>
<dbReference type="AlphaFoldDB" id="A0AA38GIW3"/>
<accession>A0AA38GIW3</accession>
<evidence type="ECO:0000313" key="2">
    <source>
        <dbReference type="Proteomes" id="UP000824469"/>
    </source>
</evidence>
<protein>
    <submittedName>
        <fullName evidence="1">Uncharacterized protein</fullName>
    </submittedName>
</protein>
<dbReference type="InterPro" id="IPR030802">
    <property type="entry name" value="Permease_MalE"/>
</dbReference>
<reference evidence="1 2" key="1">
    <citation type="journal article" date="2021" name="Nat. Plants">
        <title>The Taxus genome provides insights into paclitaxel biosynthesis.</title>
        <authorList>
            <person name="Xiong X."/>
            <person name="Gou J."/>
            <person name="Liao Q."/>
            <person name="Li Y."/>
            <person name="Zhou Q."/>
            <person name="Bi G."/>
            <person name="Li C."/>
            <person name="Du R."/>
            <person name="Wang X."/>
            <person name="Sun T."/>
            <person name="Guo L."/>
            <person name="Liang H."/>
            <person name="Lu P."/>
            <person name="Wu Y."/>
            <person name="Zhang Z."/>
            <person name="Ro D.K."/>
            <person name="Shang Y."/>
            <person name="Huang S."/>
            <person name="Yan J."/>
        </authorList>
    </citation>
    <scope>NUCLEOTIDE SEQUENCE [LARGE SCALE GENOMIC DNA]</scope>
    <source>
        <strain evidence="1">Ta-2019</strain>
    </source>
</reference>
<gene>
    <name evidence="1" type="ORF">KI387_017273</name>
</gene>
<dbReference type="PANTHER" id="PTHR30188">
    <property type="entry name" value="ABC TRANSPORTER PERMEASE PROTEIN-RELATED"/>
    <property type="match status" value="1"/>
</dbReference>
<dbReference type="GO" id="GO:0005548">
    <property type="term" value="F:phospholipid transporter activity"/>
    <property type="evidence" value="ECO:0007669"/>
    <property type="project" value="TreeGrafter"/>
</dbReference>
<sequence length="274" mass="29749">MAAAPVNCHLRANLPLKNTKKSTQIPSGTMWASTRYCVTPGTHQFYSPYKTLHNHRSLASGVEKEYGLAQTRPNPAKNKVSLGRNSLQLFAFSGSNPLSINRALGNEAKEFKQCTHACSGNNSASVKASVIQSEHRDTVNFDEAELTNSVLKGWTPPRYVWRSLAAWVIAGQVISRILRGRIHARNCLQQLELVGPGSIGVCMLTAAFVGRVGSAFAAELGTMQVSEQTDTLRVLGTDPVDYLVIPRVFACCVALPSIDPDLLHYGYGSQCSNS</sequence>
<dbReference type="GO" id="GO:0043190">
    <property type="term" value="C:ATP-binding cassette (ABC) transporter complex"/>
    <property type="evidence" value="ECO:0007669"/>
    <property type="project" value="InterPro"/>
</dbReference>
<dbReference type="EMBL" id="JAHRHJ020000003">
    <property type="protein sequence ID" value="KAH9322634.1"/>
    <property type="molecule type" value="Genomic_DNA"/>
</dbReference>